<gene>
    <name evidence="1" type="ORF">B0J13DRAFT_522281</name>
</gene>
<accession>A0A9P9EZZ5</accession>
<dbReference type="EMBL" id="JAGMUU010000005">
    <property type="protein sequence ID" value="KAH7151953.1"/>
    <property type="molecule type" value="Genomic_DNA"/>
</dbReference>
<sequence length="442" mass="50132">MYNNMNTSLAARRFVTDYEVIESIMKNLSATDSSRFMYAVRAKMSDYIRNKYMSPIRDFPELDDWLTKMKQAGFTVTIVGRDLETLRRRIMYPWVDSNPSGDPLRVWMAVIPPLGTIKMPEPPLVSAFGRDCIHETGAIIPWVEAMPHMINIEGEPYVEGNNNHSPDPVRCGHGEIGYGILCTGFAVPNDHLTPVTDIERHDPDVCTDYGWYRCTLKNENGTIAVFNKKYCTIANPLAVEITEEKDTFNALEMGSDNDARGHWLVNTNLPPNYAMRKNWGVMYYRENEPDVAEGFRTSSITAYGLEHMFRHEDEEHIIIRLRQPKTVLLRSWLSSDFEYTRSDPWTTSQRVARFYTPPNCIAGGLTIFCERDQSVDPVLKYICRMSSVLLRHGSKPGRNHREVNHGPPAFGDIQVDLTGPLATKQGMTGGRGAVAGDEAQPR</sequence>
<proteinExistence type="predicted"/>
<protein>
    <submittedName>
        <fullName evidence="1">Uncharacterized protein</fullName>
    </submittedName>
</protein>
<organism evidence="1 2">
    <name type="scientific">Dactylonectria estremocensis</name>
    <dbReference type="NCBI Taxonomy" id="1079267"/>
    <lineage>
        <taxon>Eukaryota</taxon>
        <taxon>Fungi</taxon>
        <taxon>Dikarya</taxon>
        <taxon>Ascomycota</taxon>
        <taxon>Pezizomycotina</taxon>
        <taxon>Sordariomycetes</taxon>
        <taxon>Hypocreomycetidae</taxon>
        <taxon>Hypocreales</taxon>
        <taxon>Nectriaceae</taxon>
        <taxon>Dactylonectria</taxon>
    </lineage>
</organism>
<dbReference type="AlphaFoldDB" id="A0A9P9EZZ5"/>
<keyword evidence="2" id="KW-1185">Reference proteome</keyword>
<reference evidence="1" key="1">
    <citation type="journal article" date="2021" name="Nat. Commun.">
        <title>Genetic determinants of endophytism in the Arabidopsis root mycobiome.</title>
        <authorList>
            <person name="Mesny F."/>
            <person name="Miyauchi S."/>
            <person name="Thiergart T."/>
            <person name="Pickel B."/>
            <person name="Atanasova L."/>
            <person name="Karlsson M."/>
            <person name="Huettel B."/>
            <person name="Barry K.W."/>
            <person name="Haridas S."/>
            <person name="Chen C."/>
            <person name="Bauer D."/>
            <person name="Andreopoulos W."/>
            <person name="Pangilinan J."/>
            <person name="LaButti K."/>
            <person name="Riley R."/>
            <person name="Lipzen A."/>
            <person name="Clum A."/>
            <person name="Drula E."/>
            <person name="Henrissat B."/>
            <person name="Kohler A."/>
            <person name="Grigoriev I.V."/>
            <person name="Martin F.M."/>
            <person name="Hacquard S."/>
        </authorList>
    </citation>
    <scope>NUCLEOTIDE SEQUENCE</scope>
    <source>
        <strain evidence="1">MPI-CAGE-AT-0021</strain>
    </source>
</reference>
<evidence type="ECO:0000313" key="1">
    <source>
        <dbReference type="EMBL" id="KAH7151953.1"/>
    </source>
</evidence>
<evidence type="ECO:0000313" key="2">
    <source>
        <dbReference type="Proteomes" id="UP000717696"/>
    </source>
</evidence>
<dbReference type="OrthoDB" id="5041037at2759"/>
<comment type="caution">
    <text evidence="1">The sequence shown here is derived from an EMBL/GenBank/DDBJ whole genome shotgun (WGS) entry which is preliminary data.</text>
</comment>
<dbReference type="Proteomes" id="UP000717696">
    <property type="component" value="Unassembled WGS sequence"/>
</dbReference>
<name>A0A9P9EZZ5_9HYPO</name>